<dbReference type="EMBL" id="CP111019">
    <property type="protein sequence ID" value="WAR11490.1"/>
    <property type="molecule type" value="Genomic_DNA"/>
</dbReference>
<accession>A0ABY7ENS0</accession>
<dbReference type="Proteomes" id="UP001164746">
    <property type="component" value="Chromosome 8"/>
</dbReference>
<evidence type="ECO:0000313" key="2">
    <source>
        <dbReference type="Proteomes" id="UP001164746"/>
    </source>
</evidence>
<proteinExistence type="predicted"/>
<evidence type="ECO:0008006" key="3">
    <source>
        <dbReference type="Google" id="ProtNLM"/>
    </source>
</evidence>
<reference evidence="1" key="1">
    <citation type="submission" date="2022-11" db="EMBL/GenBank/DDBJ databases">
        <title>Centuries of genome instability and evolution in soft-shell clam transmissible cancer (bioRxiv).</title>
        <authorList>
            <person name="Hart S.F.M."/>
            <person name="Yonemitsu M.A."/>
            <person name="Giersch R.M."/>
            <person name="Beal B.F."/>
            <person name="Arriagada G."/>
            <person name="Davis B.W."/>
            <person name="Ostrander E.A."/>
            <person name="Goff S.P."/>
            <person name="Metzger M.J."/>
        </authorList>
    </citation>
    <scope>NUCLEOTIDE SEQUENCE</scope>
    <source>
        <strain evidence="1">MELC-2E11</strain>
        <tissue evidence="1">Siphon/mantle</tissue>
    </source>
</reference>
<sequence length="90" mass="10028">MSGTSKMPILVIGKGQTPRCFKISTHFPFHSKDQNGHVVPSCIQNCRRESTGRCSNRPIALGCTEAFRAIDKDKDFILTLIDVMRLPNGH</sequence>
<keyword evidence="2" id="KW-1185">Reference proteome</keyword>
<gene>
    <name evidence="1" type="ORF">MAR_025670</name>
</gene>
<organism evidence="1 2">
    <name type="scientific">Mya arenaria</name>
    <name type="common">Soft-shell clam</name>
    <dbReference type="NCBI Taxonomy" id="6604"/>
    <lineage>
        <taxon>Eukaryota</taxon>
        <taxon>Metazoa</taxon>
        <taxon>Spiralia</taxon>
        <taxon>Lophotrochozoa</taxon>
        <taxon>Mollusca</taxon>
        <taxon>Bivalvia</taxon>
        <taxon>Autobranchia</taxon>
        <taxon>Heteroconchia</taxon>
        <taxon>Euheterodonta</taxon>
        <taxon>Imparidentia</taxon>
        <taxon>Neoheterodontei</taxon>
        <taxon>Myida</taxon>
        <taxon>Myoidea</taxon>
        <taxon>Myidae</taxon>
        <taxon>Mya</taxon>
    </lineage>
</organism>
<name>A0ABY7ENS0_MYAAR</name>
<protein>
    <recommendedName>
        <fullName evidence="3">EF-hand domain-containing protein</fullName>
    </recommendedName>
</protein>
<evidence type="ECO:0000313" key="1">
    <source>
        <dbReference type="EMBL" id="WAR11490.1"/>
    </source>
</evidence>